<keyword evidence="2 10" id="KW-0132">Cell division</keyword>
<comment type="subcellular location">
    <subcellularLocation>
        <location evidence="10">Cell membrane</location>
        <topology evidence="10">Peripheral membrane protein</topology>
        <orientation evidence="10">Cytoplasmic side</orientation>
    </subcellularLocation>
</comment>
<dbReference type="PANTHER" id="PTHR21015:SF22">
    <property type="entry name" value="GLYCOSYLTRANSFERASE"/>
    <property type="match status" value="1"/>
</dbReference>
<dbReference type="GO" id="GO:0008360">
    <property type="term" value="P:regulation of cell shape"/>
    <property type="evidence" value="ECO:0007669"/>
    <property type="project" value="UniProtKB-KW"/>
</dbReference>
<keyword evidence="3 10" id="KW-0328">Glycosyltransferase</keyword>
<dbReference type="Pfam" id="PF04101">
    <property type="entry name" value="Glyco_tran_28_C"/>
    <property type="match status" value="1"/>
</dbReference>
<evidence type="ECO:0000256" key="8">
    <source>
        <dbReference type="ARBA" id="ARBA00023306"/>
    </source>
</evidence>
<protein>
    <recommendedName>
        <fullName evidence="10">UDP-N-acetylglucosamine--N-acetylmuramyl-(pentapeptide) pyrophosphoryl-undecaprenol N-acetylglucosamine transferase</fullName>
        <ecNumber evidence="10">2.4.1.227</ecNumber>
    </recommendedName>
    <alternativeName>
        <fullName evidence="10">Undecaprenyl-PP-MurNAc-pentapeptide-UDPGlcNAc GlcNAc transferase</fullName>
    </alternativeName>
</protein>
<feature type="binding site" evidence="10">
    <location>
        <position position="126"/>
    </location>
    <ligand>
        <name>UDP-N-acetyl-alpha-D-glucosamine</name>
        <dbReference type="ChEBI" id="CHEBI:57705"/>
    </ligand>
</feature>
<feature type="domain" description="Glycosyl transferase family 28 C-terminal" evidence="12">
    <location>
        <begin position="194"/>
        <end position="345"/>
    </location>
</feature>
<dbReference type="GO" id="GO:0009252">
    <property type="term" value="P:peptidoglycan biosynthetic process"/>
    <property type="evidence" value="ECO:0007669"/>
    <property type="project" value="UniProtKB-UniRule"/>
</dbReference>
<reference evidence="13 14" key="1">
    <citation type="submission" date="2016-09" db="EMBL/GenBank/DDBJ databases">
        <authorList>
            <person name="Capua I."/>
            <person name="De Benedictis P."/>
            <person name="Joannis T."/>
            <person name="Lombin L.H."/>
            <person name="Cattoli G."/>
        </authorList>
    </citation>
    <scope>NUCLEOTIDE SEQUENCE [LARGE SCALE GENOMIC DNA]</scope>
    <source>
        <strain evidence="13 14">A7P-90m</strain>
    </source>
</reference>
<dbReference type="HAMAP" id="MF_00033">
    <property type="entry name" value="MurG"/>
    <property type="match status" value="1"/>
</dbReference>
<dbReference type="GO" id="GO:0051301">
    <property type="term" value="P:cell division"/>
    <property type="evidence" value="ECO:0007669"/>
    <property type="project" value="UniProtKB-KW"/>
</dbReference>
<dbReference type="InterPro" id="IPR006009">
    <property type="entry name" value="GlcNAc_MurG"/>
</dbReference>
<comment type="caution">
    <text evidence="10">Lacks conserved residue(s) required for the propagation of feature annotation.</text>
</comment>
<comment type="catalytic activity">
    <reaction evidence="10">
        <text>di-trans,octa-cis-undecaprenyl diphospho-N-acetyl-alpha-D-muramoyl-L-alanyl-D-glutamyl-meso-2,6-diaminopimeloyl-D-alanyl-D-alanine + UDP-N-acetyl-alpha-D-glucosamine = di-trans,octa-cis-undecaprenyl diphospho-[N-acetyl-alpha-D-glucosaminyl-(1-&gt;4)]-N-acetyl-alpha-D-muramoyl-L-alanyl-D-glutamyl-meso-2,6-diaminopimeloyl-D-alanyl-D-alanine + UDP + H(+)</text>
        <dbReference type="Rhea" id="RHEA:31227"/>
        <dbReference type="ChEBI" id="CHEBI:15378"/>
        <dbReference type="ChEBI" id="CHEBI:57705"/>
        <dbReference type="ChEBI" id="CHEBI:58223"/>
        <dbReference type="ChEBI" id="CHEBI:61387"/>
        <dbReference type="ChEBI" id="CHEBI:61388"/>
        <dbReference type="EC" id="2.4.1.227"/>
    </reaction>
</comment>
<comment type="pathway">
    <text evidence="10">Cell wall biogenesis; peptidoglycan biosynthesis.</text>
</comment>
<feature type="domain" description="Glycosyltransferase family 28 N-terminal" evidence="11">
    <location>
        <begin position="6"/>
        <end position="144"/>
    </location>
</feature>
<evidence type="ECO:0000256" key="9">
    <source>
        <dbReference type="ARBA" id="ARBA00023316"/>
    </source>
</evidence>
<dbReference type="Proteomes" id="UP000199452">
    <property type="component" value="Unassembled WGS sequence"/>
</dbReference>
<evidence type="ECO:0000313" key="14">
    <source>
        <dbReference type="Proteomes" id="UP000199452"/>
    </source>
</evidence>
<proteinExistence type="inferred from homology"/>
<dbReference type="AlphaFoldDB" id="A0A1G6L7W9"/>
<evidence type="ECO:0000259" key="11">
    <source>
        <dbReference type="Pfam" id="PF03033"/>
    </source>
</evidence>
<feature type="binding site" evidence="10">
    <location>
        <position position="255"/>
    </location>
    <ligand>
        <name>UDP-N-acetyl-alpha-D-glucosamine</name>
        <dbReference type="ChEBI" id="CHEBI:57705"/>
    </ligand>
</feature>
<sequence>MGLRLIVSGGGTGGHIFPAISIAQAVKAAVPDAEILFVGAEGRMEMEKVPAAGFDIVGLPVVGIQRSFTLKNLAVPFKLLKSLRQARRIIKDFNPDVVVGVGGYASGPTLYAASGMGIPTLIQEQNSFAGLTNKLLARRAKKICVAYEGMEKFFPKEKIMLTGNPVRSDLSKRKINGLRREAQEFFNLDPCKQTILVLGGSLGAKTINTSISKNLDLLAHSNVQLIWQTGKSYIFDARRVLSSYSVPNVKAFDFIYSMDLAYAAADLVVSRAGAGTISELCLVGKPCILVPSPNVAEDHQTKNAMSLVSREAAVMVNDDEAVQKLVAAAIELVMDNQHLNALAENVYGLALTNSATIIANEVIKLATEKR</sequence>
<evidence type="ECO:0000256" key="3">
    <source>
        <dbReference type="ARBA" id="ARBA00022676"/>
    </source>
</evidence>
<organism evidence="13 14">
    <name type="scientific">Williamwhitmania taraxaci</name>
    <dbReference type="NCBI Taxonomy" id="1640674"/>
    <lineage>
        <taxon>Bacteria</taxon>
        <taxon>Pseudomonadati</taxon>
        <taxon>Bacteroidota</taxon>
        <taxon>Bacteroidia</taxon>
        <taxon>Bacteroidales</taxon>
        <taxon>Williamwhitmaniaceae</taxon>
        <taxon>Williamwhitmania</taxon>
    </lineage>
</organism>
<evidence type="ECO:0000256" key="2">
    <source>
        <dbReference type="ARBA" id="ARBA00022618"/>
    </source>
</evidence>
<keyword evidence="5 10" id="KW-0133">Cell shape</keyword>
<dbReference type="UniPathway" id="UPA00219"/>
<dbReference type="InterPro" id="IPR007235">
    <property type="entry name" value="Glyco_trans_28_C"/>
</dbReference>
<evidence type="ECO:0000259" key="12">
    <source>
        <dbReference type="Pfam" id="PF04101"/>
    </source>
</evidence>
<dbReference type="EC" id="2.4.1.227" evidence="10"/>
<dbReference type="OrthoDB" id="9808936at2"/>
<comment type="function">
    <text evidence="10">Cell wall formation. Catalyzes the transfer of a GlcNAc subunit on undecaprenyl-pyrophosphoryl-MurNAc-pentapeptide (lipid intermediate I) to form undecaprenyl-pyrophosphoryl-MurNAc-(pentapeptide)GlcNAc (lipid intermediate II).</text>
</comment>
<dbReference type="GO" id="GO:0005975">
    <property type="term" value="P:carbohydrate metabolic process"/>
    <property type="evidence" value="ECO:0007669"/>
    <property type="project" value="InterPro"/>
</dbReference>
<dbReference type="GO" id="GO:0071555">
    <property type="term" value="P:cell wall organization"/>
    <property type="evidence" value="ECO:0007669"/>
    <property type="project" value="UniProtKB-KW"/>
</dbReference>
<accession>A0A1G6L7W9</accession>
<name>A0A1G6L7W9_9BACT</name>
<dbReference type="SUPFAM" id="SSF53756">
    <property type="entry name" value="UDP-Glycosyltransferase/glycogen phosphorylase"/>
    <property type="match status" value="1"/>
</dbReference>
<dbReference type="EMBL" id="FMYP01000029">
    <property type="protein sequence ID" value="SDC38855.1"/>
    <property type="molecule type" value="Genomic_DNA"/>
</dbReference>
<dbReference type="InterPro" id="IPR004276">
    <property type="entry name" value="GlycoTrans_28_N"/>
</dbReference>
<evidence type="ECO:0000256" key="10">
    <source>
        <dbReference type="HAMAP-Rule" id="MF_00033"/>
    </source>
</evidence>
<evidence type="ECO:0000256" key="5">
    <source>
        <dbReference type="ARBA" id="ARBA00022960"/>
    </source>
</evidence>
<evidence type="ECO:0000256" key="7">
    <source>
        <dbReference type="ARBA" id="ARBA00023136"/>
    </source>
</evidence>
<feature type="binding site" evidence="10">
    <location>
        <position position="167"/>
    </location>
    <ligand>
        <name>UDP-N-acetyl-alpha-D-glucosamine</name>
        <dbReference type="ChEBI" id="CHEBI:57705"/>
    </ligand>
</feature>
<evidence type="ECO:0000256" key="6">
    <source>
        <dbReference type="ARBA" id="ARBA00022984"/>
    </source>
</evidence>
<keyword evidence="6 10" id="KW-0573">Peptidoglycan synthesis</keyword>
<keyword evidence="8 10" id="KW-0131">Cell cycle</keyword>
<feature type="binding site" evidence="10">
    <location>
        <position position="201"/>
    </location>
    <ligand>
        <name>UDP-N-acetyl-alpha-D-glucosamine</name>
        <dbReference type="ChEBI" id="CHEBI:57705"/>
    </ligand>
</feature>
<keyword evidence="14" id="KW-1185">Reference proteome</keyword>
<evidence type="ECO:0000256" key="4">
    <source>
        <dbReference type="ARBA" id="ARBA00022679"/>
    </source>
</evidence>
<dbReference type="RefSeq" id="WP_092438157.1">
    <property type="nucleotide sequence ID" value="NZ_FMYP01000029.1"/>
</dbReference>
<dbReference type="Gene3D" id="3.40.50.2000">
    <property type="entry name" value="Glycogen Phosphorylase B"/>
    <property type="match status" value="2"/>
</dbReference>
<dbReference type="GO" id="GO:0051991">
    <property type="term" value="F:UDP-N-acetyl-D-glucosamine:N-acetylmuramoyl-L-alanyl-D-glutamyl-meso-2,6-diaminopimelyl-D-alanyl-D-alanine-diphosphoundecaprenol 4-beta-N-acetylglucosaminlytransferase activity"/>
    <property type="evidence" value="ECO:0007669"/>
    <property type="project" value="RHEA"/>
</dbReference>
<evidence type="ECO:0000256" key="1">
    <source>
        <dbReference type="ARBA" id="ARBA00022475"/>
    </source>
</evidence>
<dbReference type="CDD" id="cd03785">
    <property type="entry name" value="GT28_MurG"/>
    <property type="match status" value="1"/>
</dbReference>
<comment type="similarity">
    <text evidence="10">Belongs to the glycosyltransferase 28 family. MurG subfamily.</text>
</comment>
<dbReference type="GO" id="GO:0050511">
    <property type="term" value="F:undecaprenyldiphospho-muramoylpentapeptide beta-N-acetylglucosaminyltransferase activity"/>
    <property type="evidence" value="ECO:0007669"/>
    <property type="project" value="UniProtKB-UniRule"/>
</dbReference>
<evidence type="ECO:0000313" key="13">
    <source>
        <dbReference type="EMBL" id="SDC38855.1"/>
    </source>
</evidence>
<dbReference type="NCBIfam" id="TIGR01133">
    <property type="entry name" value="murG"/>
    <property type="match status" value="1"/>
</dbReference>
<keyword evidence="4 10" id="KW-0808">Transferase</keyword>
<dbReference type="PANTHER" id="PTHR21015">
    <property type="entry name" value="UDP-N-ACETYLGLUCOSAMINE--N-ACETYLMURAMYL-(PENTAPEPTIDE) PYROPHOSPHORYL-UNDECAPRENOL N-ACETYLGLUCOSAMINE TRANSFERASE 1"/>
    <property type="match status" value="1"/>
</dbReference>
<feature type="binding site" evidence="10">
    <location>
        <begin position="12"/>
        <end position="14"/>
    </location>
    <ligand>
        <name>UDP-N-acetyl-alpha-D-glucosamine</name>
        <dbReference type="ChEBI" id="CHEBI:57705"/>
    </ligand>
</feature>
<keyword evidence="1 10" id="KW-1003">Cell membrane</keyword>
<gene>
    <name evidence="10" type="primary">murG</name>
    <name evidence="13" type="ORF">SAMN05216323_102919</name>
</gene>
<keyword evidence="7 10" id="KW-0472">Membrane</keyword>
<dbReference type="GO" id="GO:0005886">
    <property type="term" value="C:plasma membrane"/>
    <property type="evidence" value="ECO:0007669"/>
    <property type="project" value="UniProtKB-SubCell"/>
</dbReference>
<keyword evidence="9 10" id="KW-0961">Cell wall biogenesis/degradation</keyword>
<dbReference type="STRING" id="1640674.SAMN05216323_102919"/>
<feature type="binding site" evidence="10">
    <location>
        <position position="300"/>
    </location>
    <ligand>
        <name>UDP-N-acetyl-alpha-D-glucosamine</name>
        <dbReference type="ChEBI" id="CHEBI:57705"/>
    </ligand>
</feature>
<dbReference type="Pfam" id="PF03033">
    <property type="entry name" value="Glyco_transf_28"/>
    <property type="match status" value="1"/>
</dbReference>